<organism evidence="1 2">
    <name type="scientific">Avena sativa</name>
    <name type="common">Oat</name>
    <dbReference type="NCBI Taxonomy" id="4498"/>
    <lineage>
        <taxon>Eukaryota</taxon>
        <taxon>Viridiplantae</taxon>
        <taxon>Streptophyta</taxon>
        <taxon>Embryophyta</taxon>
        <taxon>Tracheophyta</taxon>
        <taxon>Spermatophyta</taxon>
        <taxon>Magnoliopsida</taxon>
        <taxon>Liliopsida</taxon>
        <taxon>Poales</taxon>
        <taxon>Poaceae</taxon>
        <taxon>BOP clade</taxon>
        <taxon>Pooideae</taxon>
        <taxon>Poodae</taxon>
        <taxon>Poeae</taxon>
        <taxon>Poeae Chloroplast Group 1 (Aveneae type)</taxon>
        <taxon>Aveninae</taxon>
        <taxon>Avena</taxon>
    </lineage>
</organism>
<dbReference type="EnsemblPlants" id="AVESA.00010b.r2.3CG0457190.1">
    <property type="protein sequence ID" value="AVESA.00010b.r2.3CG0457190.1.CDS"/>
    <property type="gene ID" value="AVESA.00010b.r2.3CG0457190"/>
</dbReference>
<evidence type="ECO:0000313" key="2">
    <source>
        <dbReference type="Proteomes" id="UP001732700"/>
    </source>
</evidence>
<evidence type="ECO:0000313" key="1">
    <source>
        <dbReference type="EnsemblPlants" id="AVESA.00010b.r2.3CG0457190.1.CDS"/>
    </source>
</evidence>
<sequence>MVDAVGTIAKIVEVALKIKGAAETVKQNEDVCKQIKSRVEILGNTFSQHQNNTELMSNLAVRYSLEALDEILVEAFKLVMDCQEETNFVCLFYTAGKLSRELIQVEQRISSRNVDAILAIMGFLLTKQSNQDGANPQSPSQQVDFCSRPTAFQFQAMEPPNLSKQMRRQNEGREDVNIQTEDSYEAIFKKVREERLAAKEPNARVSEVHPVSSDGQWDSSMDALCSCCAMTKKRKHVPRRSSTPHGQQNSLLDQIEEVSLDIQEAVETVLQNKVDCAELDKRVSRASVVLSQLKNTDMVEEQAKKVALKKLLETFRHAHTLVMACQRSGIVTMLICTQPYTLSKQLSAVLDRLVPDINAMVAVIVNCTLSPQRYTQTRNTRDQPVRAPPMVQPSRRTAGAAEGFRPKRIATPPPAGAI</sequence>
<reference evidence="1" key="2">
    <citation type="submission" date="2025-09" db="UniProtKB">
        <authorList>
            <consortium name="EnsemblPlants"/>
        </authorList>
    </citation>
    <scope>IDENTIFICATION</scope>
</reference>
<name>A0ACD5VMS1_AVESA</name>
<keyword evidence="2" id="KW-1185">Reference proteome</keyword>
<proteinExistence type="predicted"/>
<reference evidence="1" key="1">
    <citation type="submission" date="2021-05" db="EMBL/GenBank/DDBJ databases">
        <authorList>
            <person name="Scholz U."/>
            <person name="Mascher M."/>
            <person name="Fiebig A."/>
        </authorList>
    </citation>
    <scope>NUCLEOTIDE SEQUENCE [LARGE SCALE GENOMIC DNA]</scope>
</reference>
<dbReference type="Proteomes" id="UP001732700">
    <property type="component" value="Chromosome 3C"/>
</dbReference>
<protein>
    <submittedName>
        <fullName evidence="1">Uncharacterized protein</fullName>
    </submittedName>
</protein>
<accession>A0ACD5VMS1</accession>